<evidence type="ECO:0000259" key="2">
    <source>
        <dbReference type="Pfam" id="PF20410"/>
    </source>
</evidence>
<dbReference type="Pfam" id="PF26363">
    <property type="entry name" value="Phospholipase-like"/>
    <property type="match status" value="1"/>
</dbReference>
<dbReference type="Pfam" id="PF20410">
    <property type="entry name" value="X-Tfes_XVIPCD"/>
    <property type="match status" value="1"/>
</dbReference>
<feature type="compositionally biased region" description="Basic and acidic residues" evidence="1">
    <location>
        <begin position="320"/>
        <end position="349"/>
    </location>
</feature>
<evidence type="ECO:0000313" key="4">
    <source>
        <dbReference type="Proteomes" id="UP001234354"/>
    </source>
</evidence>
<gene>
    <name evidence="3" type="ORF">QE383_000768</name>
</gene>
<reference evidence="3" key="1">
    <citation type="submission" date="2023-07" db="EMBL/GenBank/DDBJ databases">
        <title>Functional and genomic diversity of the sorghum phyllosphere microbiome.</title>
        <authorList>
            <person name="Shade A."/>
        </authorList>
    </citation>
    <scope>NUCLEOTIDE SEQUENCE</scope>
    <source>
        <strain evidence="3">SORGH_AS_0908</strain>
    </source>
</reference>
<evidence type="ECO:0000256" key="1">
    <source>
        <dbReference type="SAM" id="MobiDB-lite"/>
    </source>
</evidence>
<feature type="region of interest" description="Disordered" evidence="1">
    <location>
        <begin position="447"/>
        <end position="472"/>
    </location>
</feature>
<comment type="caution">
    <text evidence="3">The sequence shown here is derived from an EMBL/GenBank/DDBJ whole genome shotgun (WGS) entry which is preliminary data.</text>
</comment>
<organism evidence="3 4">
    <name type="scientific">Pseudoxanthomonas winnipegensis</name>
    <dbReference type="NCBI Taxonomy" id="2480810"/>
    <lineage>
        <taxon>Bacteria</taxon>
        <taxon>Pseudomonadati</taxon>
        <taxon>Pseudomonadota</taxon>
        <taxon>Gammaproteobacteria</taxon>
        <taxon>Lysobacterales</taxon>
        <taxon>Lysobacteraceae</taxon>
        <taxon>Pseudoxanthomonas</taxon>
    </lineage>
</organism>
<accession>A0AAW8G8J2</accession>
<dbReference type="RefSeq" id="WP_306991166.1">
    <property type="nucleotide sequence ID" value="NZ_JAUTBB010000001.1"/>
</dbReference>
<feature type="domain" description="X-Tfes XVIPCD" evidence="2">
    <location>
        <begin position="346"/>
        <end position="443"/>
    </location>
</feature>
<dbReference type="Proteomes" id="UP001234354">
    <property type="component" value="Unassembled WGS sequence"/>
</dbReference>
<protein>
    <recommendedName>
        <fullName evidence="2">X-Tfes XVIPCD domain-containing protein</fullName>
    </recommendedName>
</protein>
<feature type="compositionally biased region" description="Polar residues" evidence="1">
    <location>
        <begin position="447"/>
        <end position="460"/>
    </location>
</feature>
<dbReference type="SUPFAM" id="SSF53474">
    <property type="entry name" value="alpha/beta-Hydrolases"/>
    <property type="match status" value="1"/>
</dbReference>
<name>A0AAW8G8J2_9GAMM</name>
<proteinExistence type="predicted"/>
<feature type="region of interest" description="Disordered" evidence="1">
    <location>
        <begin position="311"/>
        <end position="354"/>
    </location>
</feature>
<dbReference type="InterPro" id="IPR029058">
    <property type="entry name" value="AB_hydrolase_fold"/>
</dbReference>
<dbReference type="EMBL" id="JAUTBB010000001">
    <property type="protein sequence ID" value="MDQ1118460.1"/>
    <property type="molecule type" value="Genomic_DNA"/>
</dbReference>
<sequence>MTIGTQQYAYLADHSYGRDKHGAAVDLQSLVGKVTEIGGLEYKVLAYSDKPSGYQGAVYQRMDTGEIVVAHRGTEFERERLKDLVKTDGGMVVGRDNRQADDAIALTRQAIELAKDYGATKGVAPPEVTVTGHSLGGTLAEVTGHYFGLKGETFNAFGAASLNMRNPATGEHYRIPEGGNAMVNHVMAADLVSSASPHYGQVKVYTNQREIDTLQKYGYENNRSVFDLRNDIFSAVAAMSGGSHDMDNFLPWNGQHRPDTSILADPKARQLAQQYDPMIDKFRADISGERLAATLLTRSGKGLVEDAWHLTRDPLPAGEPAKRAEQHDRRGASLDLGRPDPAPDMRDPGHPANGRYQQAYAGVARIDQGMGRAPDGSSERLAAALTAASPHLSSIDRVGLSPDGSRAFAVEASNGPAEARQRAQVEVASAVQRPVEASTAQWQLATDQLAQSHARQQAQERANPVVQGPVMG</sequence>
<dbReference type="InterPro" id="IPR046519">
    <property type="entry name" value="X-Tfes_XVIPCD"/>
</dbReference>
<dbReference type="Gene3D" id="3.40.50.1820">
    <property type="entry name" value="alpha/beta hydrolase"/>
    <property type="match status" value="1"/>
</dbReference>
<evidence type="ECO:0000313" key="3">
    <source>
        <dbReference type="EMBL" id="MDQ1118460.1"/>
    </source>
</evidence>
<dbReference type="AlphaFoldDB" id="A0AAW8G8J2"/>